<accession>N1W4E1</accession>
<proteinExistence type="predicted"/>
<comment type="caution">
    <text evidence="1">The sequence shown here is derived from an EMBL/GenBank/DDBJ whole genome shotgun (WGS) entry which is preliminary data.</text>
</comment>
<organism evidence="1 2">
    <name type="scientific">Leptospira vanthielii serovar Holland str. Waz Holland = ATCC 700522</name>
    <dbReference type="NCBI Taxonomy" id="1218591"/>
    <lineage>
        <taxon>Bacteria</taxon>
        <taxon>Pseudomonadati</taxon>
        <taxon>Spirochaetota</taxon>
        <taxon>Spirochaetia</taxon>
        <taxon>Leptospirales</taxon>
        <taxon>Leptospiraceae</taxon>
        <taxon>Leptospira</taxon>
    </lineage>
</organism>
<reference evidence="1 2" key="1">
    <citation type="submission" date="2013-03" db="EMBL/GenBank/DDBJ databases">
        <authorList>
            <person name="Harkins D.M."/>
            <person name="Durkin A.S."/>
            <person name="Brinkac L.M."/>
            <person name="Haft D.H."/>
            <person name="Selengut J.D."/>
            <person name="Sanka R."/>
            <person name="DePew J."/>
            <person name="Purushe J."/>
            <person name="Galloway R.L."/>
            <person name="Vinetz J.M."/>
            <person name="Sutton G.G."/>
            <person name="Nierman W.C."/>
            <person name="Fouts D.E."/>
        </authorList>
    </citation>
    <scope>NUCLEOTIDE SEQUENCE [LARGE SCALE GENOMIC DNA]</scope>
    <source>
        <strain evidence="1 2">Waz Holland</strain>
    </source>
</reference>
<protein>
    <submittedName>
        <fullName evidence="1">Uncharacterized protein</fullName>
    </submittedName>
</protein>
<name>N1W4E1_9LEPT</name>
<sequence>MKASDGRKMWHSPREAVSVEGAVMRRFVFTSNYIFRYLNHLF</sequence>
<evidence type="ECO:0000313" key="2">
    <source>
        <dbReference type="Proteomes" id="UP000012227"/>
    </source>
</evidence>
<dbReference type="AlphaFoldDB" id="N1W4E1"/>
<evidence type="ECO:0000313" key="1">
    <source>
        <dbReference type="EMBL" id="EMY68335.1"/>
    </source>
</evidence>
<dbReference type="EMBL" id="AOGY02000070">
    <property type="protein sequence ID" value="EMY68335.1"/>
    <property type="molecule type" value="Genomic_DNA"/>
</dbReference>
<dbReference type="Proteomes" id="UP000012227">
    <property type="component" value="Unassembled WGS sequence"/>
</dbReference>
<gene>
    <name evidence="1" type="ORF">LEP1GSC199_2947</name>
</gene>